<keyword evidence="5 8" id="KW-1133">Transmembrane helix</keyword>
<dbReference type="InterPro" id="IPR019388">
    <property type="entry name" value="FIT"/>
</dbReference>
<evidence type="ECO:0000256" key="2">
    <source>
        <dbReference type="ARBA" id="ARBA00022692"/>
    </source>
</evidence>
<evidence type="ECO:0000313" key="10">
    <source>
        <dbReference type="Proteomes" id="UP000644660"/>
    </source>
</evidence>
<gene>
    <name evidence="9" type="ORF">KABA2_07S05566</name>
</gene>
<organism evidence="9 10">
    <name type="scientific">Maudiozyma barnettii</name>
    <dbReference type="NCBI Taxonomy" id="61262"/>
    <lineage>
        <taxon>Eukaryota</taxon>
        <taxon>Fungi</taxon>
        <taxon>Dikarya</taxon>
        <taxon>Ascomycota</taxon>
        <taxon>Saccharomycotina</taxon>
        <taxon>Saccharomycetes</taxon>
        <taxon>Saccharomycetales</taxon>
        <taxon>Saccharomycetaceae</taxon>
        <taxon>Maudiozyma</taxon>
    </lineage>
</organism>
<dbReference type="PANTHER" id="PTHR23129">
    <property type="entry name" value="ACYL-COENZYME A DIPHOSPHATASE FITM2"/>
    <property type="match status" value="1"/>
</dbReference>
<feature type="transmembrane region" description="Helical" evidence="8">
    <location>
        <begin position="112"/>
        <end position="135"/>
    </location>
</feature>
<dbReference type="GO" id="GO:0019915">
    <property type="term" value="P:lipid storage"/>
    <property type="evidence" value="ECO:0007669"/>
    <property type="project" value="InterPro"/>
</dbReference>
<proteinExistence type="predicted"/>
<evidence type="ECO:0000256" key="7">
    <source>
        <dbReference type="ARBA" id="ARBA00023136"/>
    </source>
</evidence>
<dbReference type="PANTHER" id="PTHR23129:SF0">
    <property type="entry name" value="ACYL-COENZYME A DIPHOSPHATASE FITM2"/>
    <property type="match status" value="1"/>
</dbReference>
<evidence type="ECO:0000256" key="6">
    <source>
        <dbReference type="ARBA" id="ARBA00023098"/>
    </source>
</evidence>
<reference evidence="9 10" key="1">
    <citation type="submission" date="2020-05" db="EMBL/GenBank/DDBJ databases">
        <authorList>
            <person name="Casaregola S."/>
            <person name="Devillers H."/>
            <person name="Grondin C."/>
        </authorList>
    </citation>
    <scope>NUCLEOTIDE SEQUENCE [LARGE SCALE GENOMIC DNA]</scope>
    <source>
        <strain evidence="9 10">CLIB 1767</strain>
    </source>
</reference>
<evidence type="ECO:0000256" key="1">
    <source>
        <dbReference type="ARBA" id="ARBA00004477"/>
    </source>
</evidence>
<dbReference type="AlphaFoldDB" id="A0A8H2VHM3"/>
<evidence type="ECO:0000256" key="4">
    <source>
        <dbReference type="ARBA" id="ARBA00022824"/>
    </source>
</evidence>
<feature type="transmembrane region" description="Helical" evidence="8">
    <location>
        <begin position="7"/>
        <end position="26"/>
    </location>
</feature>
<keyword evidence="6" id="KW-0443">Lipid metabolism</keyword>
<feature type="transmembrane region" description="Helical" evidence="8">
    <location>
        <begin position="38"/>
        <end position="60"/>
    </location>
</feature>
<feature type="transmembrane region" description="Helical" evidence="8">
    <location>
        <begin position="80"/>
        <end position="100"/>
    </location>
</feature>
<comment type="subcellular location">
    <subcellularLocation>
        <location evidence="1">Endoplasmic reticulum membrane</location>
        <topology evidence="1">Multi-pass membrane protein</topology>
    </subcellularLocation>
</comment>
<feature type="transmembrane region" description="Helical" evidence="8">
    <location>
        <begin position="296"/>
        <end position="317"/>
    </location>
</feature>
<protein>
    <submittedName>
        <fullName evidence="9">Similar to Saccharomyces cerevisiae YGL126W SCS3 Protein required for inositol prototrophy</fullName>
    </submittedName>
</protein>
<keyword evidence="2 8" id="KW-0812">Transmembrane</keyword>
<comment type="caution">
    <text evidence="9">The sequence shown here is derived from an EMBL/GenBank/DDBJ whole genome shotgun (WGS) entry which is preliminary data.</text>
</comment>
<dbReference type="GO" id="GO:0010945">
    <property type="term" value="F:coenzyme A diphosphatase activity"/>
    <property type="evidence" value="ECO:0007669"/>
    <property type="project" value="InterPro"/>
</dbReference>
<accession>A0A8H2VHM3</accession>
<sequence>MEQVYPLLIKWLTPSIVIIGNIFQYSNIKWITQEKDHWLNVVFVKRGWIWTTLVIILNEIASMRTATNSRRRRRRILKQYALMVVWWYIFTQGIPMYKIFSSDNSNNEGSRWFLAPPLMDLIFIMTGGSCSYQVFDDDNVQISTLFHGTEIPRRKWKYLQILQNILLSDNRLQRPRTSLLTSATAALQCLLHNHNHSHSHSGLPLPAASAPLSACEAIGHGGGNSWNKEIAAVMNEIDGQVASSSARCRQLGGYWSGGHDPSGHVFLLTVMVTLLLSELRGGGSSRRCWQQCVSRALCWLLVVLWCVSLFVTCAVYHTPMEKAAGFLCGYIFAVRAVVT</sequence>
<dbReference type="Proteomes" id="UP000644660">
    <property type="component" value="Unassembled WGS sequence"/>
</dbReference>
<keyword evidence="4" id="KW-0256">Endoplasmic reticulum</keyword>
<evidence type="ECO:0000256" key="5">
    <source>
        <dbReference type="ARBA" id="ARBA00022989"/>
    </source>
</evidence>
<keyword evidence="3" id="KW-0378">Hydrolase</keyword>
<dbReference type="Pfam" id="PF10261">
    <property type="entry name" value="FIT"/>
    <property type="match status" value="3"/>
</dbReference>
<keyword evidence="10" id="KW-1185">Reference proteome</keyword>
<dbReference type="GeneID" id="64858897"/>
<evidence type="ECO:0000256" key="8">
    <source>
        <dbReference type="SAM" id="Phobius"/>
    </source>
</evidence>
<name>A0A8H2VHM3_9SACH</name>
<dbReference type="RefSeq" id="XP_041407680.1">
    <property type="nucleotide sequence ID" value="XM_041551746.1"/>
</dbReference>
<dbReference type="OrthoDB" id="5579088at2759"/>
<evidence type="ECO:0000313" key="9">
    <source>
        <dbReference type="EMBL" id="CAB4255836.1"/>
    </source>
</evidence>
<keyword evidence="7 8" id="KW-0472">Membrane</keyword>
<dbReference type="GO" id="GO:0034389">
    <property type="term" value="P:lipid droplet organization"/>
    <property type="evidence" value="ECO:0007669"/>
    <property type="project" value="TreeGrafter"/>
</dbReference>
<evidence type="ECO:0000256" key="3">
    <source>
        <dbReference type="ARBA" id="ARBA00022801"/>
    </source>
</evidence>
<dbReference type="GO" id="GO:0005789">
    <property type="term" value="C:endoplasmic reticulum membrane"/>
    <property type="evidence" value="ECO:0007669"/>
    <property type="project" value="UniProtKB-SubCell"/>
</dbReference>
<dbReference type="EMBL" id="CAEFZW010000007">
    <property type="protein sequence ID" value="CAB4255836.1"/>
    <property type="molecule type" value="Genomic_DNA"/>
</dbReference>
<dbReference type="GO" id="GO:0008654">
    <property type="term" value="P:phospholipid biosynthetic process"/>
    <property type="evidence" value="ECO:0007669"/>
    <property type="project" value="TreeGrafter"/>
</dbReference>